<dbReference type="InterPro" id="IPR036621">
    <property type="entry name" value="Anticodon-bd_dom_sf"/>
</dbReference>
<dbReference type="FunFam" id="3.30.54.20:FF:000002">
    <property type="entry name" value="Threonine--tRNA ligase"/>
    <property type="match status" value="1"/>
</dbReference>
<dbReference type="GO" id="GO:0005524">
    <property type="term" value="F:ATP binding"/>
    <property type="evidence" value="ECO:0007669"/>
    <property type="project" value="UniProtKB-UniRule"/>
</dbReference>
<dbReference type="Gene3D" id="3.40.50.800">
    <property type="entry name" value="Anticodon-binding domain"/>
    <property type="match status" value="1"/>
</dbReference>
<dbReference type="EMBL" id="MCIF01000002">
    <property type="protein sequence ID" value="RAQ97903.1"/>
    <property type="molecule type" value="Genomic_DNA"/>
</dbReference>
<dbReference type="GO" id="GO:0005737">
    <property type="term" value="C:cytoplasm"/>
    <property type="evidence" value="ECO:0007669"/>
    <property type="project" value="UniProtKB-SubCell"/>
</dbReference>
<comment type="subcellular location">
    <subcellularLocation>
        <location evidence="13">Cytoplasm</location>
    </subcellularLocation>
</comment>
<dbReference type="Proteomes" id="UP000248706">
    <property type="component" value="Unassembled WGS sequence"/>
</dbReference>
<dbReference type="Pfam" id="PF00587">
    <property type="entry name" value="tRNA-synt_2b"/>
    <property type="match status" value="1"/>
</dbReference>
<evidence type="ECO:0000256" key="6">
    <source>
        <dbReference type="ARBA" id="ARBA00022741"/>
    </source>
</evidence>
<evidence type="ECO:0000256" key="2">
    <source>
        <dbReference type="ARBA" id="ARBA00022490"/>
    </source>
</evidence>
<evidence type="ECO:0000256" key="9">
    <source>
        <dbReference type="ARBA" id="ARBA00022884"/>
    </source>
</evidence>
<dbReference type="InterPro" id="IPR012947">
    <property type="entry name" value="tRNA_SAD"/>
</dbReference>
<feature type="binding site" evidence="13">
    <location>
        <position position="341"/>
    </location>
    <ligand>
        <name>Zn(2+)</name>
        <dbReference type="ChEBI" id="CHEBI:29105"/>
        <note>catalytic</note>
    </ligand>
</feature>
<accession>A0A328VQE3</accession>
<dbReference type="SUPFAM" id="SSF55186">
    <property type="entry name" value="ThrRS/AlaRS common domain"/>
    <property type="match status" value="1"/>
</dbReference>
<keyword evidence="3 13" id="KW-0820">tRNA-binding</keyword>
<dbReference type="PRINTS" id="PR01047">
    <property type="entry name" value="TRNASYNTHTHR"/>
</dbReference>
<proteinExistence type="inferred from homology"/>
<keyword evidence="10 13" id="KW-0648">Protein biosynthesis</keyword>
<dbReference type="GO" id="GO:0000049">
    <property type="term" value="F:tRNA binding"/>
    <property type="evidence" value="ECO:0007669"/>
    <property type="project" value="UniProtKB-KW"/>
</dbReference>
<keyword evidence="8 13" id="KW-0067">ATP-binding</keyword>
<dbReference type="EC" id="6.1.1.3" evidence="13"/>
<dbReference type="FunFam" id="3.30.980.10:FF:000005">
    <property type="entry name" value="Threonyl-tRNA synthetase, mitochondrial"/>
    <property type="match status" value="1"/>
</dbReference>
<sequence length="599" mass="70153">MSAESVEAELQETVNYTPLQRMRHSAAHVMAEAIQEMFPEARFAIGPAIEDGFYYDFELPRPLTPEDFPEIERRMRRIIEARYPFLHERWPREKALEYFRNKGQVYKVEIIENLPDKEVGIYKQGNFLDLCRGPHVEHTGQIGPFKLMRVAGAYWRGDEHRPMLQRLYGTAWFTQEELDHYLWRLEEAQKRDHRKLGRELKLFLMSEDVPAGVPLFLPHGEMLRHLMESYVRETQERYGYQHVWTGHLGKVRLYKTSKHWYTYRENMFPVMQSEEELSEDDAYVLKPMNCPHHILLYKSQLHSYRELPIRYAEFATLYRYEKPGVLTGLARVRSVTQDDAHVFLRPDQIQEEFDRAVNLTLEVFNTYGLNDYWIRLSLRDPNKKEDYVGSDEVWELAESSLRAALEHRGLEYREGIGEAAFYGPKMDFMVRDALGREWQCATIQLDFVQPENFELEYIGEDGQPHRPVMIHRAVTGSTERFMAMLIEHFAGAFPVWLAPVQAVVIPIADRHLEYAQKVLAALKDAGVRAELDARNERMNAKIRDAQLQKIPYMLVVGDKEAASESVAVRLRTNENRGAMPLAEFVAHITEVIRTRSRDL</sequence>
<dbReference type="InterPro" id="IPR045864">
    <property type="entry name" value="aa-tRNA-synth_II/BPL/LPL"/>
</dbReference>
<dbReference type="AlphaFoldDB" id="A0A328VQE3"/>
<gene>
    <name evidence="13" type="primary">thrS</name>
    <name evidence="15" type="ORF">A4R35_20360</name>
</gene>
<dbReference type="RefSeq" id="WP_112432706.1">
    <property type="nucleotide sequence ID" value="NZ_MCIF01000002.1"/>
</dbReference>
<feature type="binding site" evidence="13">
    <location>
        <position position="471"/>
    </location>
    <ligand>
        <name>Zn(2+)</name>
        <dbReference type="ChEBI" id="CHEBI:29105"/>
        <note>catalytic</note>
    </ligand>
</feature>
<evidence type="ECO:0000256" key="11">
    <source>
        <dbReference type="ARBA" id="ARBA00023146"/>
    </source>
</evidence>
<dbReference type="Pfam" id="PF07973">
    <property type="entry name" value="tRNA_SAD"/>
    <property type="match status" value="1"/>
</dbReference>
<keyword evidence="6 13" id="KW-0547">Nucleotide-binding</keyword>
<dbReference type="GO" id="GO:0004829">
    <property type="term" value="F:threonine-tRNA ligase activity"/>
    <property type="evidence" value="ECO:0007669"/>
    <property type="project" value="UniProtKB-UniRule"/>
</dbReference>
<dbReference type="CDD" id="cd00771">
    <property type="entry name" value="ThrRS_core"/>
    <property type="match status" value="1"/>
</dbReference>
<comment type="caution">
    <text evidence="15">The sequence shown here is derived from an EMBL/GenBank/DDBJ whole genome shotgun (WGS) entry which is preliminary data.</text>
</comment>
<keyword evidence="4 13" id="KW-0436">Ligase</keyword>
<dbReference type="InterPro" id="IPR018163">
    <property type="entry name" value="Thr/Ala-tRNA-synth_IIc_edit"/>
</dbReference>
<keyword evidence="2 13" id="KW-0963">Cytoplasm</keyword>
<dbReference type="SMART" id="SM00863">
    <property type="entry name" value="tRNA_SAD"/>
    <property type="match status" value="1"/>
</dbReference>
<feature type="domain" description="Aminoacyl-transfer RNA synthetases class-II family profile" evidence="14">
    <location>
        <begin position="227"/>
        <end position="494"/>
    </location>
</feature>
<dbReference type="InterPro" id="IPR033728">
    <property type="entry name" value="ThrRS_core"/>
</dbReference>
<dbReference type="InterPro" id="IPR002320">
    <property type="entry name" value="Thr-tRNA-ligase_IIa"/>
</dbReference>
<evidence type="ECO:0000313" key="16">
    <source>
        <dbReference type="Proteomes" id="UP000248706"/>
    </source>
</evidence>
<organism evidence="15 16">
    <name type="scientific">Thermogemmatispora tikiterensis</name>
    <dbReference type="NCBI Taxonomy" id="1825093"/>
    <lineage>
        <taxon>Bacteria</taxon>
        <taxon>Bacillati</taxon>
        <taxon>Chloroflexota</taxon>
        <taxon>Ktedonobacteria</taxon>
        <taxon>Thermogemmatisporales</taxon>
        <taxon>Thermogemmatisporaceae</taxon>
        <taxon>Thermogemmatispora</taxon>
    </lineage>
</organism>
<keyword evidence="5 13" id="KW-0479">Metal-binding</keyword>
<comment type="cofactor">
    <cofactor evidence="13">
        <name>Zn(2+)</name>
        <dbReference type="ChEBI" id="CHEBI:29105"/>
    </cofactor>
    <text evidence="13">Binds 1 zinc ion per subunit.</text>
</comment>
<evidence type="ECO:0000256" key="10">
    <source>
        <dbReference type="ARBA" id="ARBA00022917"/>
    </source>
</evidence>
<dbReference type="PANTHER" id="PTHR11451">
    <property type="entry name" value="THREONINE-TRNA LIGASE"/>
    <property type="match status" value="1"/>
</dbReference>
<dbReference type="InterPro" id="IPR047246">
    <property type="entry name" value="ThrRS_anticodon"/>
</dbReference>
<dbReference type="PANTHER" id="PTHR11451:SF44">
    <property type="entry name" value="THREONINE--TRNA LIGASE, CHLOROPLASTIC_MITOCHONDRIAL 2"/>
    <property type="match status" value="1"/>
</dbReference>
<keyword evidence="9 13" id="KW-0694">RNA-binding</keyword>
<dbReference type="InterPro" id="IPR006195">
    <property type="entry name" value="aa-tRNA-synth_II"/>
</dbReference>
<protein>
    <recommendedName>
        <fullName evidence="13">Threonine--tRNA ligase</fullName>
        <ecNumber evidence="13">6.1.1.3</ecNumber>
    </recommendedName>
    <alternativeName>
        <fullName evidence="13">Threonyl-tRNA synthetase</fullName>
        <shortName evidence="13">ThrRS</shortName>
    </alternativeName>
</protein>
<evidence type="ECO:0000256" key="13">
    <source>
        <dbReference type="HAMAP-Rule" id="MF_00184"/>
    </source>
</evidence>
<evidence type="ECO:0000256" key="7">
    <source>
        <dbReference type="ARBA" id="ARBA00022833"/>
    </source>
</evidence>
<dbReference type="SUPFAM" id="SSF52954">
    <property type="entry name" value="Class II aaRS ABD-related"/>
    <property type="match status" value="1"/>
</dbReference>
<dbReference type="HAMAP" id="MF_00184">
    <property type="entry name" value="Thr_tRNA_synth"/>
    <property type="match status" value="1"/>
</dbReference>
<dbReference type="GO" id="GO:0006435">
    <property type="term" value="P:threonyl-tRNA aminoacylation"/>
    <property type="evidence" value="ECO:0007669"/>
    <property type="project" value="UniProtKB-UniRule"/>
</dbReference>
<dbReference type="Gene3D" id="3.30.980.10">
    <property type="entry name" value="Threonyl-trna Synthetase, Chain A, domain 2"/>
    <property type="match status" value="1"/>
</dbReference>
<dbReference type="FunFam" id="3.30.930.10:FF:000002">
    <property type="entry name" value="Threonine--tRNA ligase"/>
    <property type="match status" value="1"/>
</dbReference>
<dbReference type="NCBIfam" id="TIGR00418">
    <property type="entry name" value="thrS"/>
    <property type="match status" value="1"/>
</dbReference>
<dbReference type="GO" id="GO:0046872">
    <property type="term" value="F:metal ion binding"/>
    <property type="evidence" value="ECO:0007669"/>
    <property type="project" value="UniProtKB-KW"/>
</dbReference>
<dbReference type="OrthoDB" id="9802304at2"/>
<comment type="catalytic activity">
    <reaction evidence="12 13">
        <text>tRNA(Thr) + L-threonine + ATP = L-threonyl-tRNA(Thr) + AMP + diphosphate + H(+)</text>
        <dbReference type="Rhea" id="RHEA:24624"/>
        <dbReference type="Rhea" id="RHEA-COMP:9670"/>
        <dbReference type="Rhea" id="RHEA-COMP:9704"/>
        <dbReference type="ChEBI" id="CHEBI:15378"/>
        <dbReference type="ChEBI" id="CHEBI:30616"/>
        <dbReference type="ChEBI" id="CHEBI:33019"/>
        <dbReference type="ChEBI" id="CHEBI:57926"/>
        <dbReference type="ChEBI" id="CHEBI:78442"/>
        <dbReference type="ChEBI" id="CHEBI:78534"/>
        <dbReference type="ChEBI" id="CHEBI:456215"/>
        <dbReference type="EC" id="6.1.1.3"/>
    </reaction>
</comment>
<evidence type="ECO:0000313" key="15">
    <source>
        <dbReference type="EMBL" id="RAQ97903.1"/>
    </source>
</evidence>
<keyword evidence="11 13" id="KW-0030">Aminoacyl-tRNA synthetase</keyword>
<feature type="binding site" evidence="13">
    <location>
        <position position="290"/>
    </location>
    <ligand>
        <name>Zn(2+)</name>
        <dbReference type="ChEBI" id="CHEBI:29105"/>
        <note>catalytic</note>
    </ligand>
</feature>
<dbReference type="InterPro" id="IPR002314">
    <property type="entry name" value="aa-tRNA-synt_IIb"/>
</dbReference>
<dbReference type="FunFam" id="3.40.50.800:FF:000001">
    <property type="entry name" value="Threonine--tRNA ligase"/>
    <property type="match status" value="1"/>
</dbReference>
<dbReference type="PROSITE" id="PS50862">
    <property type="entry name" value="AA_TRNA_LIGASE_II"/>
    <property type="match status" value="1"/>
</dbReference>
<dbReference type="Gene3D" id="3.30.930.10">
    <property type="entry name" value="Bira Bifunctional Protein, Domain 2"/>
    <property type="match status" value="1"/>
</dbReference>
<comment type="similarity">
    <text evidence="1 13">Belongs to the class-II aminoacyl-tRNA synthetase family.</text>
</comment>
<dbReference type="Gene3D" id="3.30.54.20">
    <property type="match status" value="1"/>
</dbReference>
<name>A0A328VQE3_9CHLR</name>
<dbReference type="CDD" id="cd00860">
    <property type="entry name" value="ThrRS_anticodon"/>
    <property type="match status" value="1"/>
</dbReference>
<evidence type="ECO:0000256" key="1">
    <source>
        <dbReference type="ARBA" id="ARBA00008226"/>
    </source>
</evidence>
<dbReference type="SUPFAM" id="SSF55681">
    <property type="entry name" value="Class II aaRS and biotin synthetases"/>
    <property type="match status" value="1"/>
</dbReference>
<comment type="subunit">
    <text evidence="13">Homodimer.</text>
</comment>
<dbReference type="InterPro" id="IPR004154">
    <property type="entry name" value="Anticodon-bd"/>
</dbReference>
<evidence type="ECO:0000256" key="8">
    <source>
        <dbReference type="ARBA" id="ARBA00022840"/>
    </source>
</evidence>
<evidence type="ECO:0000259" key="14">
    <source>
        <dbReference type="PROSITE" id="PS50862"/>
    </source>
</evidence>
<evidence type="ECO:0000256" key="12">
    <source>
        <dbReference type="ARBA" id="ARBA00049515"/>
    </source>
</evidence>
<keyword evidence="7 13" id="KW-0862">Zinc</keyword>
<evidence type="ECO:0000256" key="4">
    <source>
        <dbReference type="ARBA" id="ARBA00022598"/>
    </source>
</evidence>
<reference evidence="15 16" key="1">
    <citation type="submission" date="2016-08" db="EMBL/GenBank/DDBJ databases">
        <title>Analysis of Carbohydrate Active Enzymes in Thermogemmatispora T81 Reveals Carbohydrate Degradation Ability.</title>
        <authorList>
            <person name="Tomazini A."/>
            <person name="Lal S."/>
            <person name="Stott M."/>
            <person name="Henrissat B."/>
            <person name="Polikarpov I."/>
            <person name="Sparling R."/>
            <person name="Levin D.B."/>
        </authorList>
    </citation>
    <scope>NUCLEOTIDE SEQUENCE [LARGE SCALE GENOMIC DNA]</scope>
    <source>
        <strain evidence="15 16">T81</strain>
    </source>
</reference>
<evidence type="ECO:0000256" key="3">
    <source>
        <dbReference type="ARBA" id="ARBA00022555"/>
    </source>
</evidence>
<comment type="caution">
    <text evidence="13">Lacks conserved residue(s) required for the propagation of feature annotation.</text>
</comment>
<dbReference type="Pfam" id="PF03129">
    <property type="entry name" value="HGTP_anticodon"/>
    <property type="match status" value="1"/>
</dbReference>
<evidence type="ECO:0000256" key="5">
    <source>
        <dbReference type="ARBA" id="ARBA00022723"/>
    </source>
</evidence>
<keyword evidence="16" id="KW-1185">Reference proteome</keyword>